<keyword evidence="2" id="KW-1185">Reference proteome</keyword>
<evidence type="ECO:0000313" key="1">
    <source>
        <dbReference type="EMBL" id="OUY09127.1"/>
    </source>
</evidence>
<evidence type="ECO:0008006" key="3">
    <source>
        <dbReference type="Google" id="ProtNLM"/>
    </source>
</evidence>
<comment type="caution">
    <text evidence="1">The sequence shown here is derived from an EMBL/GenBank/DDBJ whole genome shotgun (WGS) entry which is preliminary data.</text>
</comment>
<gene>
    <name evidence="1" type="ORF">CAP51_05910</name>
</gene>
<name>A0A1Z9Z3W4_9GAMM</name>
<dbReference type="PANTHER" id="PTHR38767:SF1">
    <property type="entry name" value="DNA POLYMERASE III SUBUNIT CHI"/>
    <property type="match status" value="1"/>
</dbReference>
<sequence length="137" mass="16070">MHKISFYLIEKKPQRQVDLACRLCQQIYKKHRIWLYFADQQACEEFDLQLWQFDQSSFIGHGIDQQDAQICLSLTPPNPTFEVCINLSGQPMNITELPHSALHLIEIVGNNEQDKQLAREAFKFYRKLGIEPNVHKI</sequence>
<dbReference type="RefSeq" id="WP_087619784.1">
    <property type="nucleotide sequence ID" value="NZ_NEXX01000001.1"/>
</dbReference>
<dbReference type="PANTHER" id="PTHR38767">
    <property type="entry name" value="DNA POLYMERASE III SUBUNIT CHI"/>
    <property type="match status" value="1"/>
</dbReference>
<dbReference type="InterPro" id="IPR036768">
    <property type="entry name" value="PolIII_chi_sf"/>
</dbReference>
<dbReference type="InterPro" id="IPR007459">
    <property type="entry name" value="DNA_pol3_chi"/>
</dbReference>
<dbReference type="Pfam" id="PF04364">
    <property type="entry name" value="DNA_pol3_chi"/>
    <property type="match status" value="1"/>
</dbReference>
<protein>
    <recommendedName>
        <fullName evidence="3">DNA polymerase III subunit chi</fullName>
    </recommendedName>
</protein>
<reference evidence="1 2" key="1">
    <citation type="submission" date="2017-05" db="EMBL/GenBank/DDBJ databases">
        <title>Acinetobacter populi ANC 5415 (= PBJ7), whole genome shotgun sequencing project.</title>
        <authorList>
            <person name="Nemec A."/>
            <person name="Radolfova-Krizova L."/>
        </authorList>
    </citation>
    <scope>NUCLEOTIDE SEQUENCE [LARGE SCALE GENOMIC DNA]</scope>
    <source>
        <strain evidence="1 2">PBJ7</strain>
    </source>
</reference>
<evidence type="ECO:0000313" key="2">
    <source>
        <dbReference type="Proteomes" id="UP000196536"/>
    </source>
</evidence>
<dbReference type="GO" id="GO:0003887">
    <property type="term" value="F:DNA-directed DNA polymerase activity"/>
    <property type="evidence" value="ECO:0007669"/>
    <property type="project" value="InterPro"/>
</dbReference>
<dbReference type="GO" id="GO:0006260">
    <property type="term" value="P:DNA replication"/>
    <property type="evidence" value="ECO:0007669"/>
    <property type="project" value="InterPro"/>
</dbReference>
<organism evidence="1 2">
    <name type="scientific">Acinetobacter populi</name>
    <dbReference type="NCBI Taxonomy" id="1582270"/>
    <lineage>
        <taxon>Bacteria</taxon>
        <taxon>Pseudomonadati</taxon>
        <taxon>Pseudomonadota</taxon>
        <taxon>Gammaproteobacteria</taxon>
        <taxon>Moraxellales</taxon>
        <taxon>Moraxellaceae</taxon>
        <taxon>Acinetobacter</taxon>
    </lineage>
</organism>
<dbReference type="GO" id="GO:0003677">
    <property type="term" value="F:DNA binding"/>
    <property type="evidence" value="ECO:0007669"/>
    <property type="project" value="InterPro"/>
</dbReference>
<dbReference type="SUPFAM" id="SSF102400">
    <property type="entry name" value="DNA polymerase III chi subunit"/>
    <property type="match status" value="1"/>
</dbReference>
<dbReference type="AlphaFoldDB" id="A0A1Z9Z3W4"/>
<dbReference type="EMBL" id="NEXX01000001">
    <property type="protein sequence ID" value="OUY09127.1"/>
    <property type="molecule type" value="Genomic_DNA"/>
</dbReference>
<proteinExistence type="predicted"/>
<dbReference type="Proteomes" id="UP000196536">
    <property type="component" value="Unassembled WGS sequence"/>
</dbReference>
<dbReference type="OrthoDB" id="5297568at2"/>
<accession>A0A1Z9Z3W4</accession>
<dbReference type="Gene3D" id="3.40.50.10110">
    <property type="entry name" value="DNA polymerase III subunit chi"/>
    <property type="match status" value="1"/>
</dbReference>
<dbReference type="GO" id="GO:0032298">
    <property type="term" value="P:positive regulation of DNA-templated DNA replication initiation"/>
    <property type="evidence" value="ECO:0007669"/>
    <property type="project" value="TreeGrafter"/>
</dbReference>